<protein>
    <submittedName>
        <fullName evidence="1">TPR repeat family protein</fullName>
    </submittedName>
</protein>
<dbReference type="Proteomes" id="UP000060787">
    <property type="component" value="Chromosome"/>
</dbReference>
<reference evidence="1 2" key="1">
    <citation type="journal article" date="2015" name="BMC Genomics">
        <title>Comparative genomics and metabolic profiling of the genus Lysobacter.</title>
        <authorList>
            <person name="de Bruijn I."/>
            <person name="Cheng X."/>
            <person name="de Jager V."/>
            <person name="Exposito R.G."/>
            <person name="Watrous J."/>
            <person name="Patel N."/>
            <person name="Postma J."/>
            <person name="Dorrestein P.C."/>
            <person name="Kobayashi D."/>
            <person name="Raaijmakers J.M."/>
        </authorList>
    </citation>
    <scope>NUCLEOTIDE SEQUENCE [LARGE SCALE GENOMIC DNA]</scope>
    <source>
        <strain evidence="1 2">76</strain>
    </source>
</reference>
<dbReference type="EMBL" id="CP011129">
    <property type="protein sequence ID" value="ALN82573.1"/>
    <property type="molecule type" value="Genomic_DNA"/>
</dbReference>
<dbReference type="PATRIC" id="fig|84531.8.peg.4460"/>
<evidence type="ECO:0000313" key="1">
    <source>
        <dbReference type="EMBL" id="ALN82573.1"/>
    </source>
</evidence>
<dbReference type="Pfam" id="PF14559">
    <property type="entry name" value="TPR_19"/>
    <property type="match status" value="1"/>
</dbReference>
<dbReference type="Gene3D" id="1.25.40.10">
    <property type="entry name" value="Tetratricopeptide repeat domain"/>
    <property type="match status" value="1"/>
</dbReference>
<sequence>MTPDRLATADLLRLALDAIHQARDVEAVRLLQRVLEREPDNLHVQYLLAIQHAQLGLFDRAEERLRAVLEVLPEFVVARFQLAQLLLMRGTAKDAREWLAPVLAQADPLGAYARGLSAAAEGDLDRACAVLEAALRLPQPVPALAGDMRRLCEQWRETATA</sequence>
<dbReference type="AlphaFoldDB" id="A0A0S2FGA4"/>
<evidence type="ECO:0000313" key="2">
    <source>
        <dbReference type="Proteomes" id="UP000060787"/>
    </source>
</evidence>
<name>A0A0S2FGA4_LYSAN</name>
<keyword evidence="2" id="KW-1185">Reference proteome</keyword>
<dbReference type="InterPro" id="IPR011990">
    <property type="entry name" value="TPR-like_helical_dom_sf"/>
</dbReference>
<proteinExistence type="predicted"/>
<dbReference type="SUPFAM" id="SSF48452">
    <property type="entry name" value="TPR-like"/>
    <property type="match status" value="1"/>
</dbReference>
<dbReference type="RefSeq" id="WP_057919256.1">
    <property type="nucleotide sequence ID" value="NZ_CP011129.1"/>
</dbReference>
<accession>A0A0S2FGA4</accession>
<organism evidence="1 2">
    <name type="scientific">Lysobacter antibioticus</name>
    <dbReference type="NCBI Taxonomy" id="84531"/>
    <lineage>
        <taxon>Bacteria</taxon>
        <taxon>Pseudomonadati</taxon>
        <taxon>Pseudomonadota</taxon>
        <taxon>Gammaproteobacteria</taxon>
        <taxon>Lysobacterales</taxon>
        <taxon>Lysobacteraceae</taxon>
        <taxon>Lysobacter</taxon>
    </lineage>
</organism>
<dbReference type="KEGG" id="lab:LA76x_4465"/>
<gene>
    <name evidence="1" type="ORF">LA76x_4465</name>
</gene>
<dbReference type="eggNOG" id="COG0457">
    <property type="taxonomic scope" value="Bacteria"/>
</dbReference>